<dbReference type="PANTHER" id="PTHR12289">
    <property type="entry name" value="METAXIN RELATED"/>
    <property type="match status" value="1"/>
</dbReference>
<dbReference type="GO" id="GO:0005737">
    <property type="term" value="C:cytoplasm"/>
    <property type="evidence" value="ECO:0007669"/>
    <property type="project" value="TreeGrafter"/>
</dbReference>
<dbReference type="SFLD" id="SFLDG01200">
    <property type="entry name" value="SUF1.1"/>
    <property type="match status" value="1"/>
</dbReference>
<dbReference type="EMBL" id="NIVC01000052">
    <property type="protein sequence ID" value="PAA92444.1"/>
    <property type="molecule type" value="Genomic_DNA"/>
</dbReference>
<comment type="similarity">
    <text evidence="1">Belongs to the FAX family.</text>
</comment>
<gene>
    <name evidence="5" type="ORF">BOX15_Mlig003243g2</name>
    <name evidence="4" type="ORF">BOX15_Mlig003243g3</name>
</gene>
<dbReference type="Proteomes" id="UP000215902">
    <property type="component" value="Unassembled WGS sequence"/>
</dbReference>
<reference evidence="5 6" key="1">
    <citation type="submission" date="2017-06" db="EMBL/GenBank/DDBJ databases">
        <title>A platform for efficient transgenesis in Macrostomum lignano, a flatworm model organism for stem cell research.</title>
        <authorList>
            <person name="Berezikov E."/>
        </authorList>
    </citation>
    <scope>NUCLEOTIDE SEQUENCE [LARGE SCALE GENOMIC DNA]</scope>
    <source>
        <strain evidence="5">DV1</strain>
        <tissue evidence="5">Whole organism</tissue>
    </source>
</reference>
<feature type="domain" description="Metaxin glutathione S-transferase" evidence="2">
    <location>
        <begin position="157"/>
        <end position="218"/>
    </location>
</feature>
<dbReference type="SFLD" id="SFLDS00019">
    <property type="entry name" value="Glutathione_Transferase_(cytos"/>
    <property type="match status" value="1"/>
</dbReference>
<dbReference type="InterPro" id="IPR012336">
    <property type="entry name" value="Thioredoxin-like_fold"/>
</dbReference>
<dbReference type="SFLD" id="SFLDG01180">
    <property type="entry name" value="SUF1"/>
    <property type="match status" value="1"/>
</dbReference>
<evidence type="ECO:0000259" key="3">
    <source>
        <dbReference type="Pfam" id="PF17172"/>
    </source>
</evidence>
<dbReference type="InterPro" id="IPR033468">
    <property type="entry name" value="Metaxin_GST"/>
</dbReference>
<protein>
    <recommendedName>
        <fullName evidence="7">Glutathione transferase</fullName>
    </recommendedName>
</protein>
<name>A0A267H408_9PLAT</name>
<accession>A0A267H408</accession>
<dbReference type="InterPro" id="IPR040079">
    <property type="entry name" value="Glutathione_S-Trfase"/>
</dbReference>
<evidence type="ECO:0000259" key="2">
    <source>
        <dbReference type="Pfam" id="PF17171"/>
    </source>
</evidence>
<sequence>MFNFPSCRTIVSVSPFGLKLETWLRLHKIPHTVTRKIMVWSQKGQIPFVELNGQEYNESNLIIAKLTEHFGVKDNLTDEQEGLARGLEMMLENQTVYSYFYYRYVEDVVNFINTWEFCGYLLRQFLYFTFPRGYGKKVFYHGIGRNSVAEMYDMGFQDIMALSRALGNKQFLFGDEPTTADCYAFGHLAQILYIPINYPHKKFMRESTPNLCEYVDRMKERFWPDWDKLSLENLQGSP</sequence>
<dbReference type="OrthoDB" id="6276373at2759"/>
<dbReference type="Gene3D" id="1.20.1050.10">
    <property type="match status" value="1"/>
</dbReference>
<dbReference type="SUPFAM" id="SSF52833">
    <property type="entry name" value="Thioredoxin-like"/>
    <property type="match status" value="1"/>
</dbReference>
<comment type="caution">
    <text evidence="5">The sequence shown here is derived from an EMBL/GenBank/DDBJ whole genome shotgun (WGS) entry which is preliminary data.</text>
</comment>
<dbReference type="CDD" id="cd03193">
    <property type="entry name" value="GST_C_Metaxin"/>
    <property type="match status" value="1"/>
</dbReference>
<evidence type="ECO:0000313" key="5">
    <source>
        <dbReference type="EMBL" id="PAA92444.1"/>
    </source>
</evidence>
<evidence type="ECO:0008006" key="7">
    <source>
        <dbReference type="Google" id="ProtNLM"/>
    </source>
</evidence>
<feature type="domain" description="Thioredoxin-like fold" evidence="3">
    <location>
        <begin position="15"/>
        <end position="107"/>
    </location>
</feature>
<dbReference type="PANTHER" id="PTHR12289:SF41">
    <property type="entry name" value="FAILED AXON CONNECTIONS-RELATED"/>
    <property type="match status" value="1"/>
</dbReference>
<organism evidence="5 6">
    <name type="scientific">Macrostomum lignano</name>
    <dbReference type="NCBI Taxonomy" id="282301"/>
    <lineage>
        <taxon>Eukaryota</taxon>
        <taxon>Metazoa</taxon>
        <taxon>Spiralia</taxon>
        <taxon>Lophotrochozoa</taxon>
        <taxon>Platyhelminthes</taxon>
        <taxon>Rhabditophora</taxon>
        <taxon>Macrostomorpha</taxon>
        <taxon>Macrostomida</taxon>
        <taxon>Macrostomidae</taxon>
        <taxon>Macrostomum</taxon>
    </lineage>
</organism>
<dbReference type="InterPro" id="IPR026928">
    <property type="entry name" value="FAX/IsoI-like"/>
</dbReference>
<dbReference type="InterPro" id="IPR050931">
    <property type="entry name" value="Mito_Protein_Transport_Metaxin"/>
</dbReference>
<evidence type="ECO:0000313" key="6">
    <source>
        <dbReference type="Proteomes" id="UP000215902"/>
    </source>
</evidence>
<evidence type="ECO:0000256" key="1">
    <source>
        <dbReference type="ARBA" id="ARBA00006475"/>
    </source>
</evidence>
<dbReference type="AlphaFoldDB" id="A0A267H408"/>
<evidence type="ECO:0000313" key="4">
    <source>
        <dbReference type="EMBL" id="PAA92388.1"/>
    </source>
</evidence>
<dbReference type="Pfam" id="PF17172">
    <property type="entry name" value="GST_N_4"/>
    <property type="match status" value="1"/>
</dbReference>
<dbReference type="InterPro" id="IPR036282">
    <property type="entry name" value="Glutathione-S-Trfase_C_sf"/>
</dbReference>
<proteinExistence type="inferred from homology"/>
<keyword evidence="6" id="KW-1185">Reference proteome</keyword>
<dbReference type="SUPFAM" id="SSF47616">
    <property type="entry name" value="GST C-terminal domain-like"/>
    <property type="match status" value="1"/>
</dbReference>
<dbReference type="Pfam" id="PF17171">
    <property type="entry name" value="GST_C_6"/>
    <property type="match status" value="1"/>
</dbReference>
<dbReference type="InterPro" id="IPR036249">
    <property type="entry name" value="Thioredoxin-like_sf"/>
</dbReference>
<dbReference type="EMBL" id="NIVC01000054">
    <property type="protein sequence ID" value="PAA92388.1"/>
    <property type="molecule type" value="Genomic_DNA"/>
</dbReference>